<gene>
    <name evidence="3" type="ORF">P5673_011351</name>
</gene>
<evidence type="ECO:0000256" key="2">
    <source>
        <dbReference type="SAM" id="SignalP"/>
    </source>
</evidence>
<evidence type="ECO:0000313" key="4">
    <source>
        <dbReference type="Proteomes" id="UP001249851"/>
    </source>
</evidence>
<reference evidence="3" key="1">
    <citation type="journal article" date="2023" name="G3 (Bethesda)">
        <title>Whole genome assembly and annotation of the endangered Caribbean coral Acropora cervicornis.</title>
        <authorList>
            <person name="Selwyn J.D."/>
            <person name="Vollmer S.V."/>
        </authorList>
    </citation>
    <scope>NUCLEOTIDE SEQUENCE</scope>
    <source>
        <strain evidence="3">K2</strain>
    </source>
</reference>
<feature type="transmembrane region" description="Helical" evidence="1">
    <location>
        <begin position="113"/>
        <end position="130"/>
    </location>
</feature>
<sequence length="131" mass="14044">MRVLASILGHLLCISVAFAIKCNVCYSSQSMKECISNEDLVDCDELGAGFEMCLKTTFVYGGSDVEIKKFAKSCSYKSTCEEGSETFKRCKRVSGKICKLDCCDTDGCNSGKALAVSVVVVAACALMAVFL</sequence>
<keyword evidence="2" id="KW-0732">Signal</keyword>
<dbReference type="CDD" id="cd00117">
    <property type="entry name" value="TFP"/>
    <property type="match status" value="1"/>
</dbReference>
<organism evidence="3 4">
    <name type="scientific">Acropora cervicornis</name>
    <name type="common">Staghorn coral</name>
    <dbReference type="NCBI Taxonomy" id="6130"/>
    <lineage>
        <taxon>Eukaryota</taxon>
        <taxon>Metazoa</taxon>
        <taxon>Cnidaria</taxon>
        <taxon>Anthozoa</taxon>
        <taxon>Hexacorallia</taxon>
        <taxon>Scleractinia</taxon>
        <taxon>Astrocoeniina</taxon>
        <taxon>Acroporidae</taxon>
        <taxon>Acropora</taxon>
    </lineage>
</organism>
<name>A0AAD9QQ55_ACRCE</name>
<evidence type="ECO:0000313" key="3">
    <source>
        <dbReference type="EMBL" id="KAK2565377.1"/>
    </source>
</evidence>
<accession>A0AAD9QQ55</accession>
<keyword evidence="1" id="KW-0472">Membrane</keyword>
<dbReference type="AlphaFoldDB" id="A0AAD9QQ55"/>
<evidence type="ECO:0008006" key="5">
    <source>
        <dbReference type="Google" id="ProtNLM"/>
    </source>
</evidence>
<feature type="chain" id="PRO_5042102527" description="UPAR/Ly6 domain-containing protein" evidence="2">
    <location>
        <begin position="20"/>
        <end position="131"/>
    </location>
</feature>
<keyword evidence="1" id="KW-0812">Transmembrane</keyword>
<dbReference type="InterPro" id="IPR045860">
    <property type="entry name" value="Snake_toxin-like_sf"/>
</dbReference>
<comment type="caution">
    <text evidence="3">The sequence shown here is derived from an EMBL/GenBank/DDBJ whole genome shotgun (WGS) entry which is preliminary data.</text>
</comment>
<keyword evidence="1" id="KW-1133">Transmembrane helix</keyword>
<dbReference type="Proteomes" id="UP001249851">
    <property type="component" value="Unassembled WGS sequence"/>
</dbReference>
<feature type="signal peptide" evidence="2">
    <location>
        <begin position="1"/>
        <end position="19"/>
    </location>
</feature>
<dbReference type="SUPFAM" id="SSF57302">
    <property type="entry name" value="Snake toxin-like"/>
    <property type="match status" value="1"/>
</dbReference>
<keyword evidence="4" id="KW-1185">Reference proteome</keyword>
<protein>
    <recommendedName>
        <fullName evidence="5">UPAR/Ly6 domain-containing protein</fullName>
    </recommendedName>
</protein>
<evidence type="ECO:0000256" key="1">
    <source>
        <dbReference type="SAM" id="Phobius"/>
    </source>
</evidence>
<proteinExistence type="predicted"/>
<reference evidence="3" key="2">
    <citation type="journal article" date="2023" name="Science">
        <title>Genomic signatures of disease resistance in endangered staghorn corals.</title>
        <authorList>
            <person name="Vollmer S.V."/>
            <person name="Selwyn J.D."/>
            <person name="Despard B.A."/>
            <person name="Roesel C.L."/>
        </authorList>
    </citation>
    <scope>NUCLEOTIDE SEQUENCE</scope>
    <source>
        <strain evidence="3">K2</strain>
    </source>
</reference>
<dbReference type="EMBL" id="JARQWQ010000020">
    <property type="protein sequence ID" value="KAK2565377.1"/>
    <property type="molecule type" value="Genomic_DNA"/>
</dbReference>